<protein>
    <recommendedName>
        <fullName evidence="3">[Citrate [pro-3S]-lyase] ligase</fullName>
        <ecNumber evidence="3">6.2.1.22</ecNumber>
    </recommendedName>
</protein>
<dbReference type="InterPro" id="IPR013166">
    <property type="entry name" value="Citrate_lyase_ligase_C"/>
</dbReference>
<dbReference type="PANTHER" id="PTHR40599">
    <property type="entry name" value="[CITRATE [PRO-3S]-LYASE] LIGASE"/>
    <property type="match status" value="1"/>
</dbReference>
<evidence type="ECO:0000256" key="1">
    <source>
        <dbReference type="ARBA" id="ARBA00022741"/>
    </source>
</evidence>
<evidence type="ECO:0000313" key="5">
    <source>
        <dbReference type="EMBL" id="NSJ86924.1"/>
    </source>
</evidence>
<dbReference type="EC" id="6.2.1.22" evidence="3"/>
<dbReference type="SMART" id="SM00764">
    <property type="entry name" value="Citrate_ly_lig"/>
    <property type="match status" value="1"/>
</dbReference>
<proteinExistence type="predicted"/>
<keyword evidence="1 3" id="KW-0547">Nucleotide-binding</keyword>
<dbReference type="NCBIfam" id="TIGR00125">
    <property type="entry name" value="cyt_tran_rel"/>
    <property type="match status" value="1"/>
</dbReference>
<keyword evidence="6" id="KW-1185">Reference proteome</keyword>
<dbReference type="Gene3D" id="3.40.630.30">
    <property type="match status" value="1"/>
</dbReference>
<gene>
    <name evidence="5" type="primary">citC</name>
    <name evidence="5" type="ORF">G5A70_12245</name>
</gene>
<accession>A0ABX2I985</accession>
<dbReference type="InterPro" id="IPR004821">
    <property type="entry name" value="Cyt_trans-like"/>
</dbReference>
<dbReference type="Pfam" id="PF08218">
    <property type="entry name" value="Citrate_ly_lig"/>
    <property type="match status" value="1"/>
</dbReference>
<dbReference type="InterPro" id="IPR016181">
    <property type="entry name" value="Acyl_CoA_acyltransferase"/>
</dbReference>
<dbReference type="PIRSF" id="PIRSF005751">
    <property type="entry name" value="Acet_citr_lig"/>
    <property type="match status" value="1"/>
</dbReference>
<keyword evidence="2 3" id="KW-0067">ATP-binding</keyword>
<keyword evidence="3 5" id="KW-0436">Ligase</keyword>
<name>A0ABX2I985_BLAHA</name>
<dbReference type="Gene3D" id="3.40.50.620">
    <property type="entry name" value="HUPs"/>
    <property type="match status" value="1"/>
</dbReference>
<comment type="caution">
    <text evidence="5">The sequence shown here is derived from an EMBL/GenBank/DDBJ whole genome shotgun (WGS) entry which is preliminary data.</text>
</comment>
<evidence type="ECO:0000256" key="2">
    <source>
        <dbReference type="ARBA" id="ARBA00022840"/>
    </source>
</evidence>
<evidence type="ECO:0000256" key="3">
    <source>
        <dbReference type="PIRNR" id="PIRNR005751"/>
    </source>
</evidence>
<reference evidence="5 6" key="1">
    <citation type="journal article" date="2020" name="Cell Host Microbe">
        <title>Functional and Genomic Variation between Human-Derived Isolates of Lachnospiraceae Reveals Inter- and Intra-Species Diversity.</title>
        <authorList>
            <person name="Sorbara M.T."/>
            <person name="Littmann E.R."/>
            <person name="Fontana E."/>
            <person name="Moody T.U."/>
            <person name="Kohout C.E."/>
            <person name="Gjonbalaj M."/>
            <person name="Eaton V."/>
            <person name="Seok R."/>
            <person name="Leiner I.M."/>
            <person name="Pamer E.G."/>
        </authorList>
    </citation>
    <scope>NUCLEOTIDE SEQUENCE [LARGE SCALE GENOMIC DNA]</scope>
    <source>
        <strain evidence="5 6">MSK.15.26</strain>
    </source>
</reference>
<dbReference type="NCBIfam" id="TIGR00124">
    <property type="entry name" value="cit_ly_ligase"/>
    <property type="match status" value="1"/>
</dbReference>
<dbReference type="SUPFAM" id="SSF52374">
    <property type="entry name" value="Nucleotidylyl transferase"/>
    <property type="match status" value="1"/>
</dbReference>
<dbReference type="SUPFAM" id="SSF55729">
    <property type="entry name" value="Acyl-CoA N-acyltransferases (Nat)"/>
    <property type="match status" value="1"/>
</dbReference>
<dbReference type="RefSeq" id="WP_173749923.1">
    <property type="nucleotide sequence ID" value="NZ_JAAITA010000019.1"/>
</dbReference>
<comment type="catalytic activity">
    <reaction evidence="3">
        <text>holo-[citrate lyase ACP] + acetate + ATP = acetyl-[citrate lyase ACP] + AMP + diphosphate</text>
        <dbReference type="Rhea" id="RHEA:23788"/>
        <dbReference type="Rhea" id="RHEA-COMP:10158"/>
        <dbReference type="Rhea" id="RHEA-COMP:13710"/>
        <dbReference type="ChEBI" id="CHEBI:30089"/>
        <dbReference type="ChEBI" id="CHEBI:30616"/>
        <dbReference type="ChEBI" id="CHEBI:33019"/>
        <dbReference type="ChEBI" id="CHEBI:82683"/>
        <dbReference type="ChEBI" id="CHEBI:137976"/>
        <dbReference type="ChEBI" id="CHEBI:456215"/>
        <dbReference type="EC" id="6.2.1.22"/>
    </reaction>
</comment>
<dbReference type="PROSITE" id="PS51186">
    <property type="entry name" value="GNAT"/>
    <property type="match status" value="1"/>
</dbReference>
<dbReference type="GO" id="GO:0008771">
    <property type="term" value="F:[citrate (pro-3S)-lyase] ligase activity"/>
    <property type="evidence" value="ECO:0007669"/>
    <property type="project" value="UniProtKB-EC"/>
</dbReference>
<dbReference type="Pfam" id="PF13673">
    <property type="entry name" value="Acetyltransf_10"/>
    <property type="match status" value="1"/>
</dbReference>
<evidence type="ECO:0000259" key="4">
    <source>
        <dbReference type="PROSITE" id="PS51186"/>
    </source>
</evidence>
<dbReference type="InterPro" id="IPR005216">
    <property type="entry name" value="Citrate_lyase_ligase"/>
</dbReference>
<comment type="function">
    <text evidence="3">Acetylation of prosthetic group (2-(5''-phosphoribosyl)-3'-dephosphocoenzyme-A) of the gamma subunit of citrate lyase.</text>
</comment>
<dbReference type="InterPro" id="IPR000182">
    <property type="entry name" value="GNAT_dom"/>
</dbReference>
<sequence>MDSEHFYLEEGFPFHGRKLEKLKVFLSQNDLSYDTQIQYTVLLKTQDGELAGCGSRHKNTLKCIAINPKFQGEGCLSLLMTQLIKNAAAEGLSHLFLFTKPMYLQMFSDMGFYPITQTKDMLLMENRRDGIREYVTREAALSPAKEGKRIGAIVMNANPFTNGHRYLVKTAAAMCDLLHVFVLSADSSEFPADIRLKLVKEGCTDFPNVQVHGSSEYLISHATFPDYFLKDKATVSDKTALLDLMIFGTYFKEAFHITRRFVGEEPFSAITKAYNEQMKKTLPVYGIEVTEIPRCAYQDTIISATFVRKKFLSKNPEDLKELENFVPETTYAFLISPEGQRLKQQLAATGDLS</sequence>
<dbReference type="Proteomes" id="UP000822142">
    <property type="component" value="Unassembled WGS sequence"/>
</dbReference>
<dbReference type="PANTHER" id="PTHR40599:SF1">
    <property type="entry name" value="[CITRATE [PRO-3S]-LYASE] LIGASE"/>
    <property type="match status" value="1"/>
</dbReference>
<evidence type="ECO:0000313" key="6">
    <source>
        <dbReference type="Proteomes" id="UP000822142"/>
    </source>
</evidence>
<feature type="domain" description="N-acetyltransferase" evidence="4">
    <location>
        <begin position="1"/>
        <end position="138"/>
    </location>
</feature>
<dbReference type="EMBL" id="JAAITA010000019">
    <property type="protein sequence ID" value="NSJ86924.1"/>
    <property type="molecule type" value="Genomic_DNA"/>
</dbReference>
<dbReference type="InterPro" id="IPR014729">
    <property type="entry name" value="Rossmann-like_a/b/a_fold"/>
</dbReference>
<organism evidence="5 6">
    <name type="scientific">Blautia hansenii</name>
    <name type="common">Ruminococcus hansenii</name>
    <dbReference type="NCBI Taxonomy" id="1322"/>
    <lineage>
        <taxon>Bacteria</taxon>
        <taxon>Bacillati</taxon>
        <taxon>Bacillota</taxon>
        <taxon>Clostridia</taxon>
        <taxon>Lachnospirales</taxon>
        <taxon>Lachnospiraceae</taxon>
        <taxon>Blautia</taxon>
    </lineage>
</organism>